<comment type="similarity">
    <text evidence="2 6">Belongs to the band 7/mec-2 family. HflK subfamily.</text>
</comment>
<evidence type="ECO:0000256" key="3">
    <source>
        <dbReference type="ARBA" id="ARBA00022692"/>
    </source>
</evidence>
<feature type="domain" description="Band 7" evidence="7">
    <location>
        <begin position="43"/>
        <end position="222"/>
    </location>
</feature>
<dbReference type="RefSeq" id="WP_103066086.1">
    <property type="nucleotide sequence ID" value="NZ_AZRL01000002.1"/>
</dbReference>
<dbReference type="PANTHER" id="PTHR43327">
    <property type="entry name" value="STOMATIN-LIKE PROTEIN 2, MITOCHONDRIAL"/>
    <property type="match status" value="1"/>
</dbReference>
<accession>A0A2K1P739</accession>
<comment type="subunit">
    <text evidence="6">HflC and HflK may interact to form a multimeric complex.</text>
</comment>
<dbReference type="InterPro" id="IPR050710">
    <property type="entry name" value="Band7/mec-2_domain"/>
</dbReference>
<evidence type="ECO:0000256" key="4">
    <source>
        <dbReference type="ARBA" id="ARBA00022989"/>
    </source>
</evidence>
<sequence length="331" mass="37202">MAEYEIFNPNEEFNEEGNNHEGRRWRNIIIIGVIIAIAAYLLTGIYQVGPSEVALVKTFGEYKSTAGPGLHYHLPYPFQSHVIVDVRTINKVEIGFRTTSTGRAPTYRYLTDEAEMITGDQNIISIEAVVQYRVNDPEAYAFNVIQGYDLVKSTSESVLRERVALSNLENVLTTERDRIAQETAERVQSILDSYNSGILIQNVYMQAVTPPDPVVPAFDDVNNARQDQQTSINEALRYGNDIIPRAEGEAQRILNDAQAYAYEQVAQATGETERFKALLEEYQNSADITRKRLILDSVQQMIKNAKLQVVSEKGDTLNFLDLSEIIGGEAQ</sequence>
<dbReference type="NCBIfam" id="TIGR01933">
    <property type="entry name" value="hflK"/>
    <property type="match status" value="1"/>
</dbReference>
<comment type="function">
    <text evidence="6">HflC and HflK could encode or regulate a protease.</text>
</comment>
<comment type="caution">
    <text evidence="8">The sequence shown here is derived from an EMBL/GenBank/DDBJ whole genome shotgun (WGS) entry which is preliminary data.</text>
</comment>
<dbReference type="SMART" id="SM00244">
    <property type="entry name" value="PHB"/>
    <property type="match status" value="1"/>
</dbReference>
<dbReference type="EMBL" id="AZRL01000002">
    <property type="protein sequence ID" value="PNR98527.1"/>
    <property type="molecule type" value="Genomic_DNA"/>
</dbReference>
<reference evidence="8 9" key="1">
    <citation type="submission" date="2013-12" db="EMBL/GenBank/DDBJ databases">
        <title>Comparative genomics of Petrotoga isolates.</title>
        <authorList>
            <person name="Nesbo C.L."/>
            <person name="Charchuk R."/>
            <person name="Chow K."/>
        </authorList>
    </citation>
    <scope>NUCLEOTIDE SEQUENCE [LARGE SCALE GENOMIC DNA]</scope>
    <source>
        <strain evidence="8 9">DSM 13574</strain>
    </source>
</reference>
<dbReference type="SUPFAM" id="SSF117892">
    <property type="entry name" value="Band 7/SPFH domain"/>
    <property type="match status" value="1"/>
</dbReference>
<dbReference type="Pfam" id="PF01145">
    <property type="entry name" value="Band_7"/>
    <property type="match status" value="1"/>
</dbReference>
<dbReference type="Gene3D" id="3.30.479.30">
    <property type="entry name" value="Band 7 domain"/>
    <property type="match status" value="1"/>
</dbReference>
<evidence type="ECO:0000313" key="9">
    <source>
        <dbReference type="Proteomes" id="UP000236434"/>
    </source>
</evidence>
<comment type="subcellular location">
    <subcellularLocation>
        <location evidence="1 6">Membrane</location>
    </subcellularLocation>
</comment>
<evidence type="ECO:0000313" key="8">
    <source>
        <dbReference type="EMBL" id="PNR98527.1"/>
    </source>
</evidence>
<protein>
    <recommendedName>
        <fullName evidence="6">Protein HflK</fullName>
    </recommendedName>
</protein>
<dbReference type="Proteomes" id="UP000236434">
    <property type="component" value="Unassembled WGS sequence"/>
</dbReference>
<gene>
    <name evidence="8" type="ORF">X929_00340</name>
</gene>
<keyword evidence="5 6" id="KW-0472">Membrane</keyword>
<evidence type="ECO:0000256" key="6">
    <source>
        <dbReference type="RuleBase" id="RU364113"/>
    </source>
</evidence>
<evidence type="ECO:0000259" key="7">
    <source>
        <dbReference type="SMART" id="SM00244"/>
    </source>
</evidence>
<dbReference type="OrthoDB" id="9779595at2"/>
<evidence type="ECO:0000256" key="1">
    <source>
        <dbReference type="ARBA" id="ARBA00004370"/>
    </source>
</evidence>
<name>A0A2K1P739_9BACT</name>
<proteinExistence type="inferred from homology"/>
<keyword evidence="3 6" id="KW-0812">Transmembrane</keyword>
<dbReference type="GO" id="GO:0016020">
    <property type="term" value="C:membrane"/>
    <property type="evidence" value="ECO:0007669"/>
    <property type="project" value="UniProtKB-SubCell"/>
</dbReference>
<dbReference type="InterPro" id="IPR036013">
    <property type="entry name" value="Band_7/SPFH_dom_sf"/>
</dbReference>
<feature type="transmembrane region" description="Helical" evidence="6">
    <location>
        <begin position="28"/>
        <end position="49"/>
    </location>
</feature>
<organism evidence="8 9">
    <name type="scientific">Petrotoga olearia DSM 13574</name>
    <dbReference type="NCBI Taxonomy" id="1122955"/>
    <lineage>
        <taxon>Bacteria</taxon>
        <taxon>Thermotogati</taxon>
        <taxon>Thermotogota</taxon>
        <taxon>Thermotogae</taxon>
        <taxon>Petrotogales</taxon>
        <taxon>Petrotogaceae</taxon>
        <taxon>Petrotoga</taxon>
    </lineage>
</organism>
<dbReference type="InterPro" id="IPR010201">
    <property type="entry name" value="HflK"/>
</dbReference>
<dbReference type="InterPro" id="IPR001107">
    <property type="entry name" value="Band_7"/>
</dbReference>
<keyword evidence="4 6" id="KW-1133">Transmembrane helix</keyword>
<dbReference type="AlphaFoldDB" id="A0A2K1P739"/>
<evidence type="ECO:0000256" key="5">
    <source>
        <dbReference type="ARBA" id="ARBA00023136"/>
    </source>
</evidence>
<evidence type="ECO:0000256" key="2">
    <source>
        <dbReference type="ARBA" id="ARBA00006971"/>
    </source>
</evidence>
<dbReference type="CDD" id="cd03404">
    <property type="entry name" value="SPFH_HflK"/>
    <property type="match status" value="1"/>
</dbReference>
<dbReference type="PANTHER" id="PTHR43327:SF2">
    <property type="entry name" value="MODULATOR OF FTSH PROTEASE HFLK"/>
    <property type="match status" value="1"/>
</dbReference>